<dbReference type="AlphaFoldDB" id="A0A1X6N2K8"/>
<dbReference type="EMBL" id="KZ110596">
    <property type="protein sequence ID" value="OSX62857.1"/>
    <property type="molecule type" value="Genomic_DNA"/>
</dbReference>
<dbReference type="GeneID" id="36323930"/>
<sequence length="321" mass="35138">MPSKPKPPPPDLGQNRLSRLRISLTCGLNPGGKTLSFYAVGGTFALIRCCHLRFASFFLRGCRSPRTRSATAPDVHWCRIGPPRMASYSGLYSEYVILGRNGIFVAGLEEGTRCLIFPNMSFLIGSDATVAAMATSTIAQERTPMNQGRQDVWQYHTRSPHRPTNVHNIIVIASSTSNINPLTGPEFAFCDVAEMPDVDVFPTSRKVAAPITRLLAEYYSWLQNALISSSMPRGSKALCSATNMCFTNETGKRRPRGANSGSMLSWCDVFFQASSDLPLAQIEMPAAAVAMIRINLNHCCVVGRFREPIPKDTSTRSSGPL</sequence>
<proteinExistence type="predicted"/>
<name>A0A1X6N2K8_9APHY</name>
<keyword evidence="2" id="KW-1185">Reference proteome</keyword>
<protein>
    <submittedName>
        <fullName evidence="1">Uncharacterized protein</fullName>
    </submittedName>
</protein>
<evidence type="ECO:0000313" key="1">
    <source>
        <dbReference type="EMBL" id="OSX62857.1"/>
    </source>
</evidence>
<organism evidence="1 2">
    <name type="scientific">Postia placenta MAD-698-R-SB12</name>
    <dbReference type="NCBI Taxonomy" id="670580"/>
    <lineage>
        <taxon>Eukaryota</taxon>
        <taxon>Fungi</taxon>
        <taxon>Dikarya</taxon>
        <taxon>Basidiomycota</taxon>
        <taxon>Agaricomycotina</taxon>
        <taxon>Agaricomycetes</taxon>
        <taxon>Polyporales</taxon>
        <taxon>Adustoporiaceae</taxon>
        <taxon>Rhodonia</taxon>
    </lineage>
</organism>
<evidence type="ECO:0000313" key="2">
    <source>
        <dbReference type="Proteomes" id="UP000194127"/>
    </source>
</evidence>
<dbReference type="OrthoDB" id="10270982at2759"/>
<dbReference type="RefSeq" id="XP_024339651.1">
    <property type="nucleotide sequence ID" value="XM_024478980.1"/>
</dbReference>
<dbReference type="Proteomes" id="UP000194127">
    <property type="component" value="Unassembled WGS sequence"/>
</dbReference>
<accession>A0A1X6N2K8</accession>
<gene>
    <name evidence="1" type="ORF">POSPLADRAFT_1046248</name>
</gene>
<reference evidence="1 2" key="1">
    <citation type="submission" date="2017-04" db="EMBL/GenBank/DDBJ databases">
        <title>Genome Sequence of the Model Brown-Rot Fungus Postia placenta SB12.</title>
        <authorList>
            <consortium name="DOE Joint Genome Institute"/>
            <person name="Gaskell J."/>
            <person name="Kersten P."/>
            <person name="Larrondo L.F."/>
            <person name="Canessa P."/>
            <person name="Martinez D."/>
            <person name="Hibbett D."/>
            <person name="Schmoll M."/>
            <person name="Kubicek C.P."/>
            <person name="Martinez A.T."/>
            <person name="Yadav J."/>
            <person name="Master E."/>
            <person name="Magnuson J.K."/>
            <person name="James T."/>
            <person name="Yaver D."/>
            <person name="Berka R."/>
            <person name="Labutti K."/>
            <person name="Lipzen A."/>
            <person name="Aerts A."/>
            <person name="Barry K."/>
            <person name="Henrissat B."/>
            <person name="Blanchette R."/>
            <person name="Grigoriev I."/>
            <person name="Cullen D."/>
        </authorList>
    </citation>
    <scope>NUCLEOTIDE SEQUENCE [LARGE SCALE GENOMIC DNA]</scope>
    <source>
        <strain evidence="1 2">MAD-698-R-SB12</strain>
    </source>
</reference>